<evidence type="ECO:0000259" key="4">
    <source>
        <dbReference type="PROSITE" id="PS01124"/>
    </source>
</evidence>
<dbReference type="SUPFAM" id="SSF46689">
    <property type="entry name" value="Homeodomain-like"/>
    <property type="match status" value="2"/>
</dbReference>
<dbReference type="InterPro" id="IPR009057">
    <property type="entry name" value="Homeodomain-like_sf"/>
</dbReference>
<dbReference type="PROSITE" id="PS00041">
    <property type="entry name" value="HTH_ARAC_FAMILY_1"/>
    <property type="match status" value="1"/>
</dbReference>
<dbReference type="InterPro" id="IPR018060">
    <property type="entry name" value="HTH_AraC"/>
</dbReference>
<dbReference type="SMART" id="SM00342">
    <property type="entry name" value="HTH_ARAC"/>
    <property type="match status" value="1"/>
</dbReference>
<keyword evidence="3" id="KW-0804">Transcription</keyword>
<evidence type="ECO:0000313" key="6">
    <source>
        <dbReference type="Proteomes" id="UP000346772"/>
    </source>
</evidence>
<name>A0AAX3H3N6_CLODI</name>
<dbReference type="Gene3D" id="1.10.10.60">
    <property type="entry name" value="Homeodomain-like"/>
    <property type="match status" value="2"/>
</dbReference>
<evidence type="ECO:0000256" key="3">
    <source>
        <dbReference type="ARBA" id="ARBA00023163"/>
    </source>
</evidence>
<dbReference type="PROSITE" id="PS01124">
    <property type="entry name" value="HTH_ARAC_FAMILY_2"/>
    <property type="match status" value="1"/>
</dbReference>
<dbReference type="EMBL" id="CAADAT010000019">
    <property type="protein sequence ID" value="VFD55379.1"/>
    <property type="molecule type" value="Genomic_DNA"/>
</dbReference>
<comment type="caution">
    <text evidence="5">The sequence shown here is derived from an EMBL/GenBank/DDBJ whole genome shotgun (WGS) entry which is preliminary data.</text>
</comment>
<dbReference type="Pfam" id="PF12833">
    <property type="entry name" value="HTH_18"/>
    <property type="match status" value="1"/>
</dbReference>
<dbReference type="AlphaFoldDB" id="A0AAX3H3N6"/>
<evidence type="ECO:0000313" key="5">
    <source>
        <dbReference type="EMBL" id="VFD55379.1"/>
    </source>
</evidence>
<sequence>MKDFKDDIELIINDFFDCCNIPTKVFSKDLKEICSIGYDPTLETYFSSLNIFSNINSTDFISNKNLFYIMLSFCDDLHFLVMPIHKFDVSSGYFIVGPFKSCINNDIEFSNIPFKPLSCLDYISNLLSEICLDKMKHRPALSFYVKKTIDYIHKNYSEDITVSDICNDLQLNKSYFCSLFKKESGYTFTNFLNKVRVEKSKKYLLEKDLSILDVAVLVGFNSQNYYSMVFKKFNNLTPIEYKNIYN</sequence>
<dbReference type="PANTHER" id="PTHR43280">
    <property type="entry name" value="ARAC-FAMILY TRANSCRIPTIONAL REGULATOR"/>
    <property type="match status" value="1"/>
</dbReference>
<dbReference type="GO" id="GO:0043565">
    <property type="term" value="F:sequence-specific DNA binding"/>
    <property type="evidence" value="ECO:0007669"/>
    <property type="project" value="InterPro"/>
</dbReference>
<dbReference type="PANTHER" id="PTHR43280:SF28">
    <property type="entry name" value="HTH-TYPE TRANSCRIPTIONAL ACTIVATOR RHAS"/>
    <property type="match status" value="1"/>
</dbReference>
<organism evidence="5 6">
    <name type="scientific">Clostridioides difficile</name>
    <name type="common">Peptoclostridium difficile</name>
    <dbReference type="NCBI Taxonomy" id="1496"/>
    <lineage>
        <taxon>Bacteria</taxon>
        <taxon>Bacillati</taxon>
        <taxon>Bacillota</taxon>
        <taxon>Clostridia</taxon>
        <taxon>Peptostreptococcales</taxon>
        <taxon>Peptostreptococcaceae</taxon>
        <taxon>Clostridioides</taxon>
    </lineage>
</organism>
<dbReference type="InterPro" id="IPR018062">
    <property type="entry name" value="HTH_AraC-typ_CS"/>
</dbReference>
<gene>
    <name evidence="5" type="primary">melR_2</name>
    <name evidence="5" type="ORF">SAMEA1710456_02883</name>
</gene>
<protein>
    <submittedName>
        <fullName evidence="5">AraC family transcriptional regulator</fullName>
    </submittedName>
</protein>
<dbReference type="RefSeq" id="WP_003423617.1">
    <property type="nucleotide sequence ID" value="NZ_BEHB01000021.1"/>
</dbReference>
<reference evidence="5 6" key="1">
    <citation type="submission" date="2019-02" db="EMBL/GenBank/DDBJ databases">
        <authorList>
            <consortium name="Pathogen Informatics"/>
        </authorList>
    </citation>
    <scope>NUCLEOTIDE SEQUENCE [LARGE SCALE GENOMIC DNA]</scope>
    <source>
        <strain evidence="5 6">078GUE027</strain>
    </source>
</reference>
<dbReference type="GO" id="GO:0003700">
    <property type="term" value="F:DNA-binding transcription factor activity"/>
    <property type="evidence" value="ECO:0007669"/>
    <property type="project" value="InterPro"/>
</dbReference>
<evidence type="ECO:0000256" key="1">
    <source>
        <dbReference type="ARBA" id="ARBA00023015"/>
    </source>
</evidence>
<proteinExistence type="predicted"/>
<keyword evidence="2" id="KW-0238">DNA-binding</keyword>
<evidence type="ECO:0000256" key="2">
    <source>
        <dbReference type="ARBA" id="ARBA00023125"/>
    </source>
</evidence>
<keyword evidence="1" id="KW-0805">Transcription regulation</keyword>
<accession>A0AAX3H3N6</accession>
<feature type="domain" description="HTH araC/xylS-type" evidence="4">
    <location>
        <begin position="146"/>
        <end position="244"/>
    </location>
</feature>
<dbReference type="Proteomes" id="UP000346772">
    <property type="component" value="Unassembled WGS sequence"/>
</dbReference>